<keyword evidence="8" id="KW-0406">Ion transport</keyword>
<evidence type="ECO:0000256" key="4">
    <source>
        <dbReference type="ARBA" id="ARBA00022475"/>
    </source>
</evidence>
<feature type="transmembrane region" description="Helical" evidence="11">
    <location>
        <begin position="28"/>
        <end position="48"/>
    </location>
</feature>
<organism evidence="13 14">
    <name type="scientific">Prosthecobacter algae</name>
    <dbReference type="NCBI Taxonomy" id="1144682"/>
    <lineage>
        <taxon>Bacteria</taxon>
        <taxon>Pseudomonadati</taxon>
        <taxon>Verrucomicrobiota</taxon>
        <taxon>Verrucomicrobiia</taxon>
        <taxon>Verrucomicrobiales</taxon>
        <taxon>Verrucomicrobiaceae</taxon>
        <taxon>Prosthecobacter</taxon>
    </lineage>
</organism>
<dbReference type="NCBIfam" id="NF003715">
    <property type="entry name" value="PRK05326.1-2"/>
    <property type="match status" value="1"/>
</dbReference>
<dbReference type="EMBL" id="BAABIA010000002">
    <property type="protein sequence ID" value="GAA5136780.1"/>
    <property type="molecule type" value="Genomic_DNA"/>
</dbReference>
<gene>
    <name evidence="13" type="ORF">GCM10023213_12430</name>
</gene>
<reference evidence="14" key="1">
    <citation type="journal article" date="2019" name="Int. J. Syst. Evol. Microbiol.">
        <title>The Global Catalogue of Microorganisms (GCM) 10K type strain sequencing project: providing services to taxonomists for standard genome sequencing and annotation.</title>
        <authorList>
            <consortium name="The Broad Institute Genomics Platform"/>
            <consortium name="The Broad Institute Genome Sequencing Center for Infectious Disease"/>
            <person name="Wu L."/>
            <person name="Ma J."/>
        </authorList>
    </citation>
    <scope>NUCLEOTIDE SEQUENCE [LARGE SCALE GENOMIC DNA]</scope>
    <source>
        <strain evidence="14">JCM 18053</strain>
    </source>
</reference>
<keyword evidence="7 11" id="KW-1133">Transmembrane helix</keyword>
<keyword evidence="14" id="KW-1185">Reference proteome</keyword>
<feature type="transmembrane region" description="Helical" evidence="11">
    <location>
        <begin position="55"/>
        <end position="73"/>
    </location>
</feature>
<keyword evidence="5" id="KW-0630">Potassium</keyword>
<evidence type="ECO:0000256" key="8">
    <source>
        <dbReference type="ARBA" id="ARBA00023065"/>
    </source>
</evidence>
<feature type="transmembrane region" description="Helical" evidence="11">
    <location>
        <begin position="239"/>
        <end position="258"/>
    </location>
</feature>
<feature type="transmembrane region" description="Helical" evidence="11">
    <location>
        <begin position="185"/>
        <end position="204"/>
    </location>
</feature>
<comment type="caution">
    <text evidence="13">The sequence shown here is derived from an EMBL/GenBank/DDBJ whole genome shotgun (WGS) entry which is preliminary data.</text>
</comment>
<evidence type="ECO:0000256" key="2">
    <source>
        <dbReference type="ARBA" id="ARBA00022448"/>
    </source>
</evidence>
<feature type="domain" description="RCK C-terminal" evidence="12">
    <location>
        <begin position="398"/>
        <end position="479"/>
    </location>
</feature>
<feature type="transmembrane region" description="Helical" evidence="11">
    <location>
        <begin position="216"/>
        <end position="233"/>
    </location>
</feature>
<evidence type="ECO:0000256" key="1">
    <source>
        <dbReference type="ARBA" id="ARBA00004651"/>
    </source>
</evidence>
<evidence type="ECO:0000256" key="9">
    <source>
        <dbReference type="ARBA" id="ARBA00023136"/>
    </source>
</evidence>
<evidence type="ECO:0000256" key="7">
    <source>
        <dbReference type="ARBA" id="ARBA00022989"/>
    </source>
</evidence>
<evidence type="ECO:0000256" key="5">
    <source>
        <dbReference type="ARBA" id="ARBA00022538"/>
    </source>
</evidence>
<dbReference type="PANTHER" id="PTHR32507:SF7">
    <property type="entry name" value="K(+)_H(+) ANTIPORTER NHAP2"/>
    <property type="match status" value="1"/>
</dbReference>
<evidence type="ECO:0000313" key="13">
    <source>
        <dbReference type="EMBL" id="GAA5136780.1"/>
    </source>
</evidence>
<dbReference type="InterPro" id="IPR036721">
    <property type="entry name" value="RCK_C_sf"/>
</dbReference>
<dbReference type="PROSITE" id="PS51202">
    <property type="entry name" value="RCK_C"/>
    <property type="match status" value="1"/>
</dbReference>
<comment type="subcellular location">
    <subcellularLocation>
        <location evidence="1">Cell membrane</location>
        <topology evidence="1">Multi-pass membrane protein</topology>
    </subcellularLocation>
</comment>
<evidence type="ECO:0000256" key="10">
    <source>
        <dbReference type="SAM" id="MobiDB-lite"/>
    </source>
</evidence>
<dbReference type="RefSeq" id="WP_345735504.1">
    <property type="nucleotide sequence ID" value="NZ_BAABIA010000002.1"/>
</dbReference>
<feature type="transmembrane region" description="Helical" evidence="11">
    <location>
        <begin position="117"/>
        <end position="136"/>
    </location>
</feature>
<keyword evidence="3" id="KW-0050">Antiport</keyword>
<evidence type="ECO:0000256" key="11">
    <source>
        <dbReference type="SAM" id="Phobius"/>
    </source>
</evidence>
<keyword evidence="4" id="KW-1003">Cell membrane</keyword>
<evidence type="ECO:0000259" key="12">
    <source>
        <dbReference type="PROSITE" id="PS51202"/>
    </source>
</evidence>
<feature type="region of interest" description="Disordered" evidence="10">
    <location>
        <begin position="476"/>
        <end position="511"/>
    </location>
</feature>
<name>A0ABP9P1D3_9BACT</name>
<feature type="transmembrane region" description="Helical" evidence="11">
    <location>
        <begin position="361"/>
        <end position="384"/>
    </location>
</feature>
<keyword evidence="6 11" id="KW-0812">Transmembrane</keyword>
<protein>
    <submittedName>
        <fullName evidence="13">Potassium/proton antiporter</fullName>
    </submittedName>
</protein>
<keyword evidence="5" id="KW-0633">Potassium transport</keyword>
<dbReference type="SUPFAM" id="SSF116726">
    <property type="entry name" value="TrkA C-terminal domain-like"/>
    <property type="match status" value="1"/>
</dbReference>
<dbReference type="InterPro" id="IPR006153">
    <property type="entry name" value="Cation/H_exchanger_TM"/>
</dbReference>
<feature type="transmembrane region" description="Helical" evidence="11">
    <location>
        <begin position="298"/>
        <end position="316"/>
    </location>
</feature>
<dbReference type="Gene3D" id="1.20.1530.20">
    <property type="match status" value="1"/>
</dbReference>
<keyword evidence="9 11" id="KW-0472">Membrane</keyword>
<dbReference type="Proteomes" id="UP001499852">
    <property type="component" value="Unassembled WGS sequence"/>
</dbReference>
<proteinExistence type="predicted"/>
<evidence type="ECO:0000313" key="14">
    <source>
        <dbReference type="Proteomes" id="UP001499852"/>
    </source>
</evidence>
<dbReference type="PANTHER" id="PTHR32507">
    <property type="entry name" value="NA(+)/H(+) ANTIPORTER 1"/>
    <property type="match status" value="1"/>
</dbReference>
<dbReference type="InterPro" id="IPR006037">
    <property type="entry name" value="RCK_C"/>
</dbReference>
<evidence type="ECO:0000256" key="6">
    <source>
        <dbReference type="ARBA" id="ARBA00022692"/>
    </source>
</evidence>
<sequence>MDIAYILIPSLLILVVLASVWLDRFSVPVILVALGAGILFGSDVLNFWHFEDVSLTNQVANVALVFILFQGGFATKHSDLKAVALMAGGLATWGVILTAVASFLCLWGVLGWSYEKALLLSVIISSTDAAAIFSILRRQSLPPRLSGTLEIESAANDPMAILLTMAAIESLTSGESRGLATIGMFIWKFTAGPVLGWVLARVALSIFNRLNPQDRGYYYVLLLGVVLLTYGVTEMCHASGMLGVFTAGFVMGNSHFIYKQGVRNFSAALATIANIGVFVLMGLLVFPSRWASLWVDGIILFVVLTFIARPVAVWLGTLGMGLDAKSKLFTSWAGLRGAVPIVLATYPLAAGMEVGEDVFNLVFFAVILSISIQGSTLSSVARWLRLSTPSRPMQRYGLELVTMAKSELDLVVVDLPDPKGRPGPKIRDLHLPPGAVITLITRDNEVLTPKGNSRLQGWDQVTVLARIVDEDQVREALLKPFEQPDDEAPANHEAGPDDTNPGHSPESSTRS</sequence>
<feature type="compositionally biased region" description="Polar residues" evidence="10">
    <location>
        <begin position="501"/>
        <end position="511"/>
    </location>
</feature>
<feature type="transmembrane region" description="Helical" evidence="11">
    <location>
        <begin position="265"/>
        <end position="286"/>
    </location>
</feature>
<feature type="transmembrane region" description="Helical" evidence="11">
    <location>
        <begin position="328"/>
        <end position="349"/>
    </location>
</feature>
<dbReference type="Pfam" id="PF00999">
    <property type="entry name" value="Na_H_Exchanger"/>
    <property type="match status" value="1"/>
</dbReference>
<feature type="transmembrane region" description="Helical" evidence="11">
    <location>
        <begin position="85"/>
        <end position="110"/>
    </location>
</feature>
<dbReference type="InterPro" id="IPR038770">
    <property type="entry name" value="Na+/solute_symporter_sf"/>
</dbReference>
<dbReference type="Gene3D" id="3.30.70.1450">
    <property type="entry name" value="Regulator of K+ conductance, C-terminal domain"/>
    <property type="match status" value="1"/>
</dbReference>
<evidence type="ECO:0000256" key="3">
    <source>
        <dbReference type="ARBA" id="ARBA00022449"/>
    </source>
</evidence>
<accession>A0ABP9P1D3</accession>
<keyword evidence="2" id="KW-0813">Transport</keyword>
<dbReference type="NCBIfam" id="NF003716">
    <property type="entry name" value="PRK05326.1-3"/>
    <property type="match status" value="1"/>
</dbReference>